<name>A0A4Y3VNA2_9ACTN</name>
<organism evidence="2 3">
    <name type="scientific">Streptomyces spinoverrucosus</name>
    <dbReference type="NCBI Taxonomy" id="284043"/>
    <lineage>
        <taxon>Bacteria</taxon>
        <taxon>Bacillati</taxon>
        <taxon>Actinomycetota</taxon>
        <taxon>Actinomycetes</taxon>
        <taxon>Kitasatosporales</taxon>
        <taxon>Streptomycetaceae</taxon>
        <taxon>Streptomyces</taxon>
    </lineage>
</organism>
<keyword evidence="3" id="KW-1185">Reference proteome</keyword>
<feature type="signal peptide" evidence="1">
    <location>
        <begin position="1"/>
        <end position="26"/>
    </location>
</feature>
<reference evidence="2 3" key="1">
    <citation type="submission" date="2019-06" db="EMBL/GenBank/DDBJ databases">
        <title>Whole genome shotgun sequence of Streptomyces spinoverrucosus NBRC 14228.</title>
        <authorList>
            <person name="Hosoyama A."/>
            <person name="Uohara A."/>
            <person name="Ohji S."/>
            <person name="Ichikawa N."/>
        </authorList>
    </citation>
    <scope>NUCLEOTIDE SEQUENCE [LARGE SCALE GENOMIC DNA]</scope>
    <source>
        <strain evidence="2 3">NBRC 14228</strain>
    </source>
</reference>
<gene>
    <name evidence="2" type="ORF">SSP24_60690</name>
</gene>
<dbReference type="Proteomes" id="UP000317881">
    <property type="component" value="Unassembled WGS sequence"/>
</dbReference>
<protein>
    <submittedName>
        <fullName evidence="2">Uncharacterized protein</fullName>
    </submittedName>
</protein>
<sequence length="110" mass="10915">MNRHTRLLALSALVAAPLVAAPTALAAVPQSPPAAVPAATCSVSGVLENEKVHLSGGGFTPGTAHVFGADGFGGTVEIGENGGFQIMNVPPAQYSVRQGGELTQCSGFSG</sequence>
<accession>A0A4Y3VNA2</accession>
<evidence type="ECO:0000256" key="1">
    <source>
        <dbReference type="SAM" id="SignalP"/>
    </source>
</evidence>
<comment type="caution">
    <text evidence="2">The sequence shown here is derived from an EMBL/GenBank/DDBJ whole genome shotgun (WGS) entry which is preliminary data.</text>
</comment>
<dbReference type="RefSeq" id="WP_141313165.1">
    <property type="nucleotide sequence ID" value="NZ_BJND01000052.1"/>
</dbReference>
<evidence type="ECO:0000313" key="2">
    <source>
        <dbReference type="EMBL" id="GEC08414.1"/>
    </source>
</evidence>
<feature type="chain" id="PRO_5021224653" evidence="1">
    <location>
        <begin position="27"/>
        <end position="110"/>
    </location>
</feature>
<evidence type="ECO:0000313" key="3">
    <source>
        <dbReference type="Proteomes" id="UP000317881"/>
    </source>
</evidence>
<proteinExistence type="predicted"/>
<dbReference type="EMBL" id="BJND01000052">
    <property type="protein sequence ID" value="GEC08414.1"/>
    <property type="molecule type" value="Genomic_DNA"/>
</dbReference>
<dbReference type="AlphaFoldDB" id="A0A4Y3VNA2"/>
<keyword evidence="1" id="KW-0732">Signal</keyword>
<dbReference type="OrthoDB" id="4235118at2"/>